<comment type="caution">
    <text evidence="2">The sequence shown here is derived from an EMBL/GenBank/DDBJ whole genome shotgun (WGS) entry which is preliminary data.</text>
</comment>
<accession>A0A0A3IG48</accession>
<organism evidence="2 3">
    <name type="scientific">Ureibacillus sinduriensis BLB-1 = JCM 15800</name>
    <dbReference type="NCBI Taxonomy" id="1384057"/>
    <lineage>
        <taxon>Bacteria</taxon>
        <taxon>Bacillati</taxon>
        <taxon>Bacillota</taxon>
        <taxon>Bacilli</taxon>
        <taxon>Bacillales</taxon>
        <taxon>Caryophanaceae</taxon>
        <taxon>Ureibacillus</taxon>
    </lineage>
</organism>
<feature type="transmembrane region" description="Helical" evidence="1">
    <location>
        <begin position="34"/>
        <end position="67"/>
    </location>
</feature>
<evidence type="ECO:0000256" key="1">
    <source>
        <dbReference type="SAM" id="Phobius"/>
    </source>
</evidence>
<proteinExistence type="predicted"/>
<dbReference type="InterPro" id="IPR005081">
    <property type="entry name" value="SpoIIGA"/>
</dbReference>
<feature type="transmembrane region" description="Helical" evidence="1">
    <location>
        <begin position="105"/>
        <end position="123"/>
    </location>
</feature>
<reference evidence="2 3" key="1">
    <citation type="submission" date="2014-02" db="EMBL/GenBank/DDBJ databases">
        <title>Draft genome sequence of Lysinibacillus sinduriensis JCM 15800.</title>
        <authorList>
            <person name="Zhang F."/>
            <person name="Wang G."/>
            <person name="Zhang L."/>
        </authorList>
    </citation>
    <scope>NUCLEOTIDE SEQUENCE [LARGE SCALE GENOMIC DNA]</scope>
    <source>
        <strain evidence="2 3">JCM 15800</strain>
    </source>
</reference>
<dbReference type="GO" id="GO:0030436">
    <property type="term" value="P:asexual sporulation"/>
    <property type="evidence" value="ECO:0007669"/>
    <property type="project" value="InterPro"/>
</dbReference>
<evidence type="ECO:0008006" key="4">
    <source>
        <dbReference type="Google" id="ProtNLM"/>
    </source>
</evidence>
<dbReference type="EMBL" id="JPVO01000055">
    <property type="protein sequence ID" value="KGR73812.1"/>
    <property type="molecule type" value="Genomic_DNA"/>
</dbReference>
<protein>
    <recommendedName>
        <fullName evidence="4">Sporulation protein</fullName>
    </recommendedName>
</protein>
<dbReference type="eggNOG" id="ENOG5032A97">
    <property type="taxonomic scope" value="Bacteria"/>
</dbReference>
<feature type="transmembrane region" description="Helical" evidence="1">
    <location>
        <begin position="79"/>
        <end position="99"/>
    </location>
</feature>
<dbReference type="AlphaFoldDB" id="A0A0A3IG48"/>
<dbReference type="GO" id="GO:0004190">
    <property type="term" value="F:aspartic-type endopeptidase activity"/>
    <property type="evidence" value="ECO:0007669"/>
    <property type="project" value="InterPro"/>
</dbReference>
<keyword evidence="1" id="KW-1133">Transmembrane helix</keyword>
<keyword evidence="3" id="KW-1185">Reference proteome</keyword>
<keyword evidence="1" id="KW-0812">Transmembrane</keyword>
<dbReference type="Pfam" id="PF03419">
    <property type="entry name" value="Peptidase_U4"/>
    <property type="match status" value="1"/>
</dbReference>
<sequence length="274" mass="31286">MIGELLVLYNTLFNYFLLKFTQEITGLYVKRSRLLLSAFCSGLIASIFYQTLIGALLSFIVLIGLAFSFRLQALLKQGTVLFITTFFLGGVLTSLLPFLLNQSEVTFFILCTAIAFLGLTAIHSKWRAMTLSKIQHSFVVDCDLELFKKTYSLKGFIDTGNECTEPMSGKPVHFLSYSAVSTYLPEDFHKALLEWDEKNPYQLKMFPAYVYPKVRVLTLSTVQQERSTVLAFRFDKLKLTGTTTKEMFEQYIVFTKQDARYPQDAQMILHVLAL</sequence>
<dbReference type="RefSeq" id="WP_036202766.1">
    <property type="nucleotide sequence ID" value="NZ_AVCY01000001.1"/>
</dbReference>
<dbReference type="OrthoDB" id="2728818at2"/>
<evidence type="ECO:0000313" key="3">
    <source>
        <dbReference type="Proteomes" id="UP000030408"/>
    </source>
</evidence>
<dbReference type="Proteomes" id="UP000030408">
    <property type="component" value="Unassembled WGS sequence"/>
</dbReference>
<dbReference type="STRING" id="1384057.CD33_17515"/>
<dbReference type="GO" id="GO:0006508">
    <property type="term" value="P:proteolysis"/>
    <property type="evidence" value="ECO:0007669"/>
    <property type="project" value="InterPro"/>
</dbReference>
<gene>
    <name evidence="2" type="ORF">CD33_17515</name>
</gene>
<evidence type="ECO:0000313" key="2">
    <source>
        <dbReference type="EMBL" id="KGR73812.1"/>
    </source>
</evidence>
<name>A0A0A3IG48_9BACL</name>
<keyword evidence="1" id="KW-0472">Membrane</keyword>